<dbReference type="EMBL" id="QKWP01000276">
    <property type="protein sequence ID" value="RIB23152.1"/>
    <property type="molecule type" value="Genomic_DNA"/>
</dbReference>
<comment type="caution">
    <text evidence="3">The sequence shown here is derived from an EMBL/GenBank/DDBJ whole genome shotgun (WGS) entry which is preliminary data.</text>
</comment>
<dbReference type="OrthoDB" id="10266508at2759"/>
<keyword evidence="1" id="KW-0597">Phosphoprotein</keyword>
<evidence type="ECO:0000256" key="1">
    <source>
        <dbReference type="ARBA" id="ARBA00022553"/>
    </source>
</evidence>
<protein>
    <submittedName>
        <fullName evidence="3">Histidine kinase-like ATPase</fullName>
    </submittedName>
</protein>
<dbReference type="GO" id="GO:0016301">
    <property type="term" value="F:kinase activity"/>
    <property type="evidence" value="ECO:0007669"/>
    <property type="project" value="UniProtKB-KW"/>
</dbReference>
<accession>A0A397VMF4</accession>
<evidence type="ECO:0000313" key="3">
    <source>
        <dbReference type="EMBL" id="RIB23152.1"/>
    </source>
</evidence>
<reference evidence="3 4" key="1">
    <citation type="submission" date="2018-06" db="EMBL/GenBank/DDBJ databases">
        <title>Comparative genomics reveals the genomic features of Rhizophagus irregularis, R. cerebriforme, R. diaphanum and Gigaspora rosea, and their symbiotic lifestyle signature.</title>
        <authorList>
            <person name="Morin E."/>
            <person name="San Clemente H."/>
            <person name="Chen E.C.H."/>
            <person name="De La Providencia I."/>
            <person name="Hainaut M."/>
            <person name="Kuo A."/>
            <person name="Kohler A."/>
            <person name="Murat C."/>
            <person name="Tang N."/>
            <person name="Roy S."/>
            <person name="Loubradou J."/>
            <person name="Henrissat B."/>
            <person name="Grigoriev I.V."/>
            <person name="Corradi N."/>
            <person name="Roux C."/>
            <person name="Martin F.M."/>
        </authorList>
    </citation>
    <scope>NUCLEOTIDE SEQUENCE [LARGE SCALE GENOMIC DNA]</scope>
    <source>
        <strain evidence="3 4">DAOM 194757</strain>
    </source>
</reference>
<name>A0A397VMF4_9GLOM</name>
<dbReference type="InterPro" id="IPR050956">
    <property type="entry name" value="2C_system_His_kinase"/>
</dbReference>
<dbReference type="SUPFAM" id="SSF55874">
    <property type="entry name" value="ATPase domain of HSP90 chaperone/DNA topoisomerase II/histidine kinase"/>
    <property type="match status" value="1"/>
</dbReference>
<dbReference type="PANTHER" id="PTHR43719">
    <property type="entry name" value="TWO-COMPONENT HISTIDINE KINASE"/>
    <property type="match status" value="1"/>
</dbReference>
<dbReference type="Pfam" id="PF02518">
    <property type="entry name" value="HATPase_c"/>
    <property type="match status" value="1"/>
</dbReference>
<keyword evidence="3" id="KW-0418">Kinase</keyword>
<proteinExistence type="predicted"/>
<organism evidence="3 4">
    <name type="scientific">Gigaspora rosea</name>
    <dbReference type="NCBI Taxonomy" id="44941"/>
    <lineage>
        <taxon>Eukaryota</taxon>
        <taxon>Fungi</taxon>
        <taxon>Fungi incertae sedis</taxon>
        <taxon>Mucoromycota</taxon>
        <taxon>Glomeromycotina</taxon>
        <taxon>Glomeromycetes</taxon>
        <taxon>Diversisporales</taxon>
        <taxon>Gigasporaceae</taxon>
        <taxon>Gigaspora</taxon>
    </lineage>
</organism>
<gene>
    <name evidence="3" type="ORF">C2G38_2073596</name>
</gene>
<sequence length="167" mass="18888">MPSLESSTLTNEQKDMINIISYAVDIVLSIVNDVLSAAKLEAKKLILVNRTFDLLNSLESTIIIFGKKSATKNIELIVNCEIDILPRYVKSDPERLNQVLTHLLSNSVKFTNEGEIVLTISMQQREVIEENNEENSSYDQVVKKELLLIELSDTGIGINPRYIKHAW</sequence>
<keyword evidence="3" id="KW-0808">Transferase</keyword>
<feature type="domain" description="Histidine kinase" evidence="2">
    <location>
        <begin position="1"/>
        <end position="167"/>
    </location>
</feature>
<evidence type="ECO:0000259" key="2">
    <source>
        <dbReference type="PROSITE" id="PS50109"/>
    </source>
</evidence>
<evidence type="ECO:0000313" key="4">
    <source>
        <dbReference type="Proteomes" id="UP000266673"/>
    </source>
</evidence>
<keyword evidence="4" id="KW-1185">Reference proteome</keyword>
<dbReference type="Gene3D" id="3.30.565.10">
    <property type="entry name" value="Histidine kinase-like ATPase, C-terminal domain"/>
    <property type="match status" value="1"/>
</dbReference>
<dbReference type="InterPro" id="IPR003594">
    <property type="entry name" value="HATPase_dom"/>
</dbReference>
<dbReference type="Proteomes" id="UP000266673">
    <property type="component" value="Unassembled WGS sequence"/>
</dbReference>
<dbReference type="AlphaFoldDB" id="A0A397VMF4"/>
<dbReference type="STRING" id="44941.A0A397VMF4"/>
<dbReference type="InterPro" id="IPR005467">
    <property type="entry name" value="His_kinase_dom"/>
</dbReference>
<dbReference type="PROSITE" id="PS50109">
    <property type="entry name" value="HIS_KIN"/>
    <property type="match status" value="1"/>
</dbReference>
<dbReference type="PANTHER" id="PTHR43719:SF28">
    <property type="entry name" value="PEROXIDE STRESS-ACTIVATED HISTIDINE KINASE MAK1-RELATED"/>
    <property type="match status" value="1"/>
</dbReference>
<feature type="non-terminal residue" evidence="3">
    <location>
        <position position="167"/>
    </location>
</feature>
<dbReference type="InterPro" id="IPR036890">
    <property type="entry name" value="HATPase_C_sf"/>
</dbReference>